<dbReference type="PANTHER" id="PTHR32347:SF14">
    <property type="entry name" value="EFFLUX SYSTEM COMPONENT YKNX-RELATED"/>
    <property type="match status" value="1"/>
</dbReference>
<dbReference type="GO" id="GO:0019898">
    <property type="term" value="C:extrinsic component of membrane"/>
    <property type="evidence" value="ECO:0007669"/>
    <property type="project" value="InterPro"/>
</dbReference>
<keyword evidence="4" id="KW-0732">Signal</keyword>
<organism evidence="6">
    <name type="scientific">Magnetospirillum gryphiswaldense</name>
    <dbReference type="NCBI Taxonomy" id="55518"/>
    <lineage>
        <taxon>Bacteria</taxon>
        <taxon>Pseudomonadati</taxon>
        <taxon>Pseudomonadota</taxon>
        <taxon>Alphaproteobacteria</taxon>
        <taxon>Rhodospirillales</taxon>
        <taxon>Rhodospirillaceae</taxon>
        <taxon>Magnetospirillum</taxon>
    </lineage>
</organism>
<dbReference type="InterPro" id="IPR030190">
    <property type="entry name" value="MacA_alpha-hairpin_sf"/>
</dbReference>
<dbReference type="GO" id="GO:1990195">
    <property type="term" value="C:macrolide transmembrane transporter complex"/>
    <property type="evidence" value="ECO:0007669"/>
    <property type="project" value="InterPro"/>
</dbReference>
<accession>A4TZZ7</accession>
<dbReference type="InterPro" id="IPR050465">
    <property type="entry name" value="UPF0194_transport"/>
</dbReference>
<feature type="signal peptide" evidence="4">
    <location>
        <begin position="1"/>
        <end position="33"/>
    </location>
</feature>
<sequence length="305" mass="32122">MKKRPSTTASPFIAIILISLLMAESGFPSAAQAAGDTRTQVYGLGTVEAKVLARLGFEVAGRLTDMAVDQGQTVEAGRVLASLDASEQSARLAQAEADLRQAEAAQGQAKARLDRAKALLAQRRSINDRRQTLVQRGTVSQEAAEDAEAGSAVAAADVAVAASDVEAARGAAEAAKARIQLERAVLDKFTLTAPFPALVVERLLEKGATVAPGGIALTVIDPSTVWVRAFVDESLAGRLAIGQKTTITLRSRPGQPLSGRVARIDIENDRVSEERKVHVAFDSLPVGFHLGEQAEILVSTEGDRP</sequence>
<protein>
    <submittedName>
        <fullName evidence="6">Secretion protein HlyD</fullName>
    </submittedName>
</protein>
<feature type="domain" description="CusB-like beta-barrel" evidence="5">
    <location>
        <begin position="224"/>
        <end position="279"/>
    </location>
</feature>
<dbReference type="PANTHER" id="PTHR32347">
    <property type="entry name" value="EFFLUX SYSTEM COMPONENT YKNX-RELATED"/>
    <property type="match status" value="1"/>
</dbReference>
<dbReference type="RefSeq" id="WP_106002431.1">
    <property type="nucleotide sequence ID" value="NZ_CP027527.1"/>
</dbReference>
<dbReference type="InterPro" id="IPR058792">
    <property type="entry name" value="Beta-barrel_RND_2"/>
</dbReference>
<comment type="subcellular location">
    <subcellularLocation>
        <location evidence="1">Cell envelope</location>
    </subcellularLocation>
</comment>
<name>A4TZZ7_9PROT</name>
<evidence type="ECO:0000256" key="2">
    <source>
        <dbReference type="ARBA" id="ARBA00023054"/>
    </source>
</evidence>
<evidence type="ECO:0000256" key="4">
    <source>
        <dbReference type="SAM" id="SignalP"/>
    </source>
</evidence>
<reference evidence="6" key="1">
    <citation type="journal article" date="2007" name="J. Bacteriol.">
        <title>Comparative genome analysis of four magnetotactic bacteria reveals a complex set of group-specific genes implicated in magnetosome biomineralization and function.</title>
        <authorList>
            <person name="Richter M."/>
            <person name="Kube M."/>
            <person name="Bazylinski D.A."/>
            <person name="Lombardot T."/>
            <person name="Gloeckner F.O."/>
            <person name="Reinhardt R."/>
            <person name="Schueler D."/>
        </authorList>
    </citation>
    <scope>NUCLEOTIDE SEQUENCE</scope>
    <source>
        <strain evidence="6">MSR-1</strain>
    </source>
</reference>
<dbReference type="EMBL" id="CU459003">
    <property type="protein sequence ID" value="CAM76204.1"/>
    <property type="molecule type" value="Genomic_DNA"/>
</dbReference>
<evidence type="ECO:0000256" key="3">
    <source>
        <dbReference type="SAM" id="Coils"/>
    </source>
</evidence>
<feature type="coiled-coil region" evidence="3">
    <location>
        <begin position="85"/>
        <end position="119"/>
    </location>
</feature>
<dbReference type="Gene3D" id="2.40.50.100">
    <property type="match status" value="1"/>
</dbReference>
<dbReference type="SUPFAM" id="SSF111369">
    <property type="entry name" value="HlyD-like secretion proteins"/>
    <property type="match status" value="2"/>
</dbReference>
<dbReference type="GO" id="GO:0030313">
    <property type="term" value="C:cell envelope"/>
    <property type="evidence" value="ECO:0007669"/>
    <property type="project" value="UniProtKB-SubCell"/>
</dbReference>
<dbReference type="Pfam" id="PF25954">
    <property type="entry name" value="Beta-barrel_RND_2"/>
    <property type="match status" value="1"/>
</dbReference>
<dbReference type="AlphaFoldDB" id="A4TZZ7"/>
<dbReference type="Gene3D" id="2.40.30.170">
    <property type="match status" value="1"/>
</dbReference>
<evidence type="ECO:0000313" key="6">
    <source>
        <dbReference type="EMBL" id="CAM76204.1"/>
    </source>
</evidence>
<evidence type="ECO:0000259" key="5">
    <source>
        <dbReference type="Pfam" id="PF25954"/>
    </source>
</evidence>
<proteinExistence type="predicted"/>
<dbReference type="Gene3D" id="6.10.140.1990">
    <property type="match status" value="1"/>
</dbReference>
<feature type="chain" id="PRO_5002674501" evidence="4">
    <location>
        <begin position="34"/>
        <end position="305"/>
    </location>
</feature>
<gene>
    <name evidence="6" type="ORF">MGR_2149</name>
</gene>
<dbReference type="GO" id="GO:1990961">
    <property type="term" value="P:xenobiotic detoxification by transmembrane export across the plasma membrane"/>
    <property type="evidence" value="ECO:0007669"/>
    <property type="project" value="InterPro"/>
</dbReference>
<evidence type="ECO:0000256" key="1">
    <source>
        <dbReference type="ARBA" id="ARBA00004196"/>
    </source>
</evidence>
<keyword evidence="2 3" id="KW-0175">Coiled coil</keyword>